<dbReference type="EMBL" id="PXYK01000020">
    <property type="protein sequence ID" value="PSJ56772.1"/>
    <property type="molecule type" value="Genomic_DNA"/>
</dbReference>
<dbReference type="PANTHER" id="PTHR43406">
    <property type="entry name" value="TRYPTOPHAN SYNTHASE, ALPHA CHAIN"/>
    <property type="match status" value="1"/>
</dbReference>
<keyword evidence="10" id="KW-1185">Reference proteome</keyword>
<evidence type="ECO:0000256" key="6">
    <source>
        <dbReference type="ARBA" id="ARBA00023141"/>
    </source>
</evidence>
<evidence type="ECO:0000313" key="9">
    <source>
        <dbReference type="EMBL" id="PSJ56772.1"/>
    </source>
</evidence>
<comment type="pathway">
    <text evidence="1">Amino-acid biosynthesis; L-tryptophan biosynthesis; L-tryptophan from chorismate: step 5/5.</text>
</comment>
<dbReference type="Proteomes" id="UP000241229">
    <property type="component" value="Unassembled WGS sequence"/>
</dbReference>
<organism evidence="9 10">
    <name type="scientific">Kumtagia ephedrae</name>
    <dbReference type="NCBI Taxonomy" id="2116701"/>
    <lineage>
        <taxon>Bacteria</taxon>
        <taxon>Pseudomonadati</taxon>
        <taxon>Pseudomonadota</taxon>
        <taxon>Alphaproteobacteria</taxon>
        <taxon>Hyphomicrobiales</taxon>
        <taxon>Phyllobacteriaceae</taxon>
        <taxon>Kumtagia</taxon>
    </lineage>
</organism>
<dbReference type="RefSeq" id="WP_106773966.1">
    <property type="nucleotide sequence ID" value="NZ_PXYK01000020.1"/>
</dbReference>
<comment type="caution">
    <text evidence="9">The sequence shown here is derived from an EMBL/GenBank/DDBJ whole genome shotgun (WGS) entry which is preliminary data.</text>
</comment>
<dbReference type="Gene3D" id="3.20.20.70">
    <property type="entry name" value="Aldolase class I"/>
    <property type="match status" value="1"/>
</dbReference>
<dbReference type="InterPro" id="IPR013785">
    <property type="entry name" value="Aldolase_TIM"/>
</dbReference>
<proteinExistence type="predicted"/>
<evidence type="ECO:0000256" key="1">
    <source>
        <dbReference type="ARBA" id="ARBA00004733"/>
    </source>
</evidence>
<name>A0A2P7S2T2_9HYPH</name>
<dbReference type="PANTHER" id="PTHR43406:SF1">
    <property type="entry name" value="TRYPTOPHAN SYNTHASE ALPHA CHAIN, CHLOROPLASTIC"/>
    <property type="match status" value="1"/>
</dbReference>
<dbReference type="InterPro" id="IPR002028">
    <property type="entry name" value="Trp_synthase_suA"/>
</dbReference>
<evidence type="ECO:0000313" key="10">
    <source>
        <dbReference type="Proteomes" id="UP000241229"/>
    </source>
</evidence>
<dbReference type="SUPFAM" id="SSF51366">
    <property type="entry name" value="Ribulose-phoshate binding barrel"/>
    <property type="match status" value="1"/>
</dbReference>
<accession>A0A2P7S2T2</accession>
<evidence type="ECO:0000256" key="4">
    <source>
        <dbReference type="ARBA" id="ARBA00022605"/>
    </source>
</evidence>
<sequence>MVKHGAVAAGKTPVLSCYFPLGDPLVPVELIDVYAGEGVDVIEIGLASPDPYLDGPAVRQSMARADRSRARRDLDLLLARLSRHRLRPAALLMTYADEDHPGLVDEDFWNGLDSLLVVALEADPLRQTLEATAGLAGLERSAFVALPIGKDAVEAARRAEFYVMLQAAAGVTGPRAAVDPGNAERIAGLRRAGVAAPILPGFGISSGEQARAMVELGGSGVVVGSEALRAALSGPTRLAGLLGDLRRGLDG</sequence>
<protein>
    <recommendedName>
        <fullName evidence="3">tryptophan synthase</fullName>
        <ecNumber evidence="3">4.2.1.20</ecNumber>
    </recommendedName>
</protein>
<evidence type="ECO:0000256" key="8">
    <source>
        <dbReference type="ARBA" id="ARBA00049047"/>
    </source>
</evidence>
<dbReference type="GO" id="GO:0004834">
    <property type="term" value="F:tryptophan synthase activity"/>
    <property type="evidence" value="ECO:0007669"/>
    <property type="project" value="UniProtKB-EC"/>
</dbReference>
<dbReference type="OrthoDB" id="9804578at2"/>
<evidence type="ECO:0000256" key="3">
    <source>
        <dbReference type="ARBA" id="ARBA00012043"/>
    </source>
</evidence>
<keyword evidence="7" id="KW-0456">Lyase</keyword>
<dbReference type="UniPathway" id="UPA00035">
    <property type="reaction ID" value="UER00044"/>
</dbReference>
<evidence type="ECO:0000256" key="5">
    <source>
        <dbReference type="ARBA" id="ARBA00022822"/>
    </source>
</evidence>
<comment type="subunit">
    <text evidence="2">Tetramer of two alpha and two beta chains.</text>
</comment>
<gene>
    <name evidence="9" type="ORF">C7I84_19920</name>
</gene>
<dbReference type="InterPro" id="IPR011060">
    <property type="entry name" value="RibuloseP-bd_barrel"/>
</dbReference>
<comment type="catalytic activity">
    <reaction evidence="8">
        <text>(1S,2R)-1-C-(indol-3-yl)glycerol 3-phosphate + L-serine = D-glyceraldehyde 3-phosphate + L-tryptophan + H2O</text>
        <dbReference type="Rhea" id="RHEA:10532"/>
        <dbReference type="ChEBI" id="CHEBI:15377"/>
        <dbReference type="ChEBI" id="CHEBI:33384"/>
        <dbReference type="ChEBI" id="CHEBI:57912"/>
        <dbReference type="ChEBI" id="CHEBI:58866"/>
        <dbReference type="ChEBI" id="CHEBI:59776"/>
        <dbReference type="EC" id="4.2.1.20"/>
    </reaction>
</comment>
<reference evidence="9 10" key="1">
    <citation type="submission" date="2018-03" db="EMBL/GenBank/DDBJ databases">
        <title>The draft genome of Mesorhizobium sp. 6GN-30.</title>
        <authorList>
            <person name="Liu L."/>
            <person name="Li L."/>
            <person name="Wang T."/>
            <person name="Zhang X."/>
            <person name="Liang L."/>
        </authorList>
    </citation>
    <scope>NUCLEOTIDE SEQUENCE [LARGE SCALE GENOMIC DNA]</scope>
    <source>
        <strain evidence="9 10">6GN30</strain>
    </source>
</reference>
<dbReference type="AlphaFoldDB" id="A0A2P7S2T2"/>
<keyword evidence="6" id="KW-0057">Aromatic amino acid biosynthesis</keyword>
<dbReference type="Pfam" id="PF00290">
    <property type="entry name" value="Trp_syntA"/>
    <property type="match status" value="1"/>
</dbReference>
<dbReference type="GO" id="GO:0005829">
    <property type="term" value="C:cytosol"/>
    <property type="evidence" value="ECO:0007669"/>
    <property type="project" value="TreeGrafter"/>
</dbReference>
<evidence type="ECO:0000256" key="2">
    <source>
        <dbReference type="ARBA" id="ARBA00011270"/>
    </source>
</evidence>
<dbReference type="EC" id="4.2.1.20" evidence="3"/>
<keyword evidence="4" id="KW-0028">Amino-acid biosynthesis</keyword>
<keyword evidence="5" id="KW-0822">Tryptophan biosynthesis</keyword>
<evidence type="ECO:0000256" key="7">
    <source>
        <dbReference type="ARBA" id="ARBA00023239"/>
    </source>
</evidence>